<accession>A0A9D4WBB5</accession>
<reference evidence="1 2" key="1">
    <citation type="journal article" date="2022" name="Nat. Genet.">
        <title>Improved pea reference genome and pan-genome highlight genomic features and evolutionary characteristics.</title>
        <authorList>
            <person name="Yang T."/>
            <person name="Liu R."/>
            <person name="Luo Y."/>
            <person name="Hu S."/>
            <person name="Wang D."/>
            <person name="Wang C."/>
            <person name="Pandey M.K."/>
            <person name="Ge S."/>
            <person name="Xu Q."/>
            <person name="Li N."/>
            <person name="Li G."/>
            <person name="Huang Y."/>
            <person name="Saxena R.K."/>
            <person name="Ji Y."/>
            <person name="Li M."/>
            <person name="Yan X."/>
            <person name="He Y."/>
            <person name="Liu Y."/>
            <person name="Wang X."/>
            <person name="Xiang C."/>
            <person name="Varshney R.K."/>
            <person name="Ding H."/>
            <person name="Gao S."/>
            <person name="Zong X."/>
        </authorList>
    </citation>
    <scope>NUCLEOTIDE SEQUENCE [LARGE SCALE GENOMIC DNA]</scope>
    <source>
        <strain evidence="1 2">cv. Zhongwan 6</strain>
    </source>
</reference>
<keyword evidence="2" id="KW-1185">Reference proteome</keyword>
<name>A0A9D4WBB5_PEA</name>
<gene>
    <name evidence="1" type="ORF">KIW84_064827</name>
</gene>
<dbReference type="InterPro" id="IPR044977">
    <property type="entry name" value="RLT1-3"/>
</dbReference>
<protein>
    <submittedName>
        <fullName evidence="1">Uncharacterized protein</fullName>
    </submittedName>
</protein>
<sequence>MCGLMLAGENGELGSMAFTWLWWCNSFGGEMLRDWIRVEFQDGCWKLMDSGEGSDVRGIKEVDLNTSVASTSFTVQLGRNEVENKNAYTRYGDFEKWMRKECLNSSASVEKLFREWLGMIRESAGVTVGYTTVVSDYFGLMLHISGLIRVEFQDGCWKLMDSGEGSDVRGIKEVDLNTSVASTSFTVQLGRNEVENKNAYTRYGDFEKWMRKECLNSSASVEKLFREWLGMIRESAGVTVGYTTVVSDYFGLMLHISGLIRVEFQDGCWKLMDSGEGSDVRGIKEVDLNTSVASTSFTVQLGRNEVENKNAYTRYGDFEKWMRKECLNNVVYIGTCCASMGAMCNCCFDSKAHGTRRMPLLHLNKTQTATDKA</sequence>
<comment type="caution">
    <text evidence="1">The sequence shown here is derived from an EMBL/GenBank/DDBJ whole genome shotgun (WGS) entry which is preliminary data.</text>
</comment>
<evidence type="ECO:0000313" key="2">
    <source>
        <dbReference type="Proteomes" id="UP001058974"/>
    </source>
</evidence>
<organism evidence="1 2">
    <name type="scientific">Pisum sativum</name>
    <name type="common">Garden pea</name>
    <name type="synonym">Lathyrus oleraceus</name>
    <dbReference type="NCBI Taxonomy" id="3888"/>
    <lineage>
        <taxon>Eukaryota</taxon>
        <taxon>Viridiplantae</taxon>
        <taxon>Streptophyta</taxon>
        <taxon>Embryophyta</taxon>
        <taxon>Tracheophyta</taxon>
        <taxon>Spermatophyta</taxon>
        <taxon>Magnoliopsida</taxon>
        <taxon>eudicotyledons</taxon>
        <taxon>Gunneridae</taxon>
        <taxon>Pentapetalae</taxon>
        <taxon>rosids</taxon>
        <taxon>fabids</taxon>
        <taxon>Fabales</taxon>
        <taxon>Fabaceae</taxon>
        <taxon>Papilionoideae</taxon>
        <taxon>50 kb inversion clade</taxon>
        <taxon>NPAAA clade</taxon>
        <taxon>Hologalegina</taxon>
        <taxon>IRL clade</taxon>
        <taxon>Fabeae</taxon>
        <taxon>Lathyrus</taxon>
    </lineage>
</organism>
<dbReference type="AlphaFoldDB" id="A0A9D4WBB5"/>
<dbReference type="EMBL" id="JAMSHJ010000006">
    <property type="protein sequence ID" value="KAI5399644.1"/>
    <property type="molecule type" value="Genomic_DNA"/>
</dbReference>
<dbReference type="PANTHER" id="PTHR36968">
    <property type="entry name" value="HOMEOBOX-DDT DOMAIN PROTEIN RLT2"/>
    <property type="match status" value="1"/>
</dbReference>
<evidence type="ECO:0000313" key="1">
    <source>
        <dbReference type="EMBL" id="KAI5399644.1"/>
    </source>
</evidence>
<proteinExistence type="predicted"/>
<dbReference type="GO" id="GO:0006357">
    <property type="term" value="P:regulation of transcription by RNA polymerase II"/>
    <property type="evidence" value="ECO:0007669"/>
    <property type="project" value="InterPro"/>
</dbReference>
<dbReference type="Proteomes" id="UP001058974">
    <property type="component" value="Chromosome 6"/>
</dbReference>
<dbReference type="PANTHER" id="PTHR36968:SF5">
    <property type="entry name" value="HOMEOBOX-DDT DOMAIN PROTEIN RLT2"/>
    <property type="match status" value="1"/>
</dbReference>
<dbReference type="Gramene" id="Psat06G0482700-T1">
    <property type="protein sequence ID" value="KAI5399644.1"/>
    <property type="gene ID" value="KIW84_064827"/>
</dbReference>